<keyword evidence="3" id="KW-1003">Cell membrane</keyword>
<dbReference type="SUPFAM" id="SSF103481">
    <property type="entry name" value="Multidrug resistance efflux transporter EmrE"/>
    <property type="match status" value="1"/>
</dbReference>
<dbReference type="InterPro" id="IPR000620">
    <property type="entry name" value="EamA_dom"/>
</dbReference>
<evidence type="ECO:0000256" key="10">
    <source>
        <dbReference type="ARBA" id="ARBA00023098"/>
    </source>
</evidence>
<evidence type="ECO:0000256" key="4">
    <source>
        <dbReference type="ARBA" id="ARBA00022516"/>
    </source>
</evidence>
<evidence type="ECO:0000256" key="8">
    <source>
        <dbReference type="ARBA" id="ARBA00022985"/>
    </source>
</evidence>
<comment type="subcellular location">
    <subcellularLocation>
        <location evidence="1">Cell membrane</location>
        <topology evidence="1">Multi-pass membrane protein</topology>
    </subcellularLocation>
</comment>
<feature type="transmembrane region" description="Helical" evidence="12">
    <location>
        <begin position="40"/>
        <end position="62"/>
    </location>
</feature>
<dbReference type="STRING" id="1121420.SAMN02746098_00679"/>
<keyword evidence="9 12" id="KW-1133">Transmembrane helix</keyword>
<keyword evidence="6" id="KW-0441">Lipid A biosynthesis</keyword>
<dbReference type="GO" id="GO:0005886">
    <property type="term" value="C:plasma membrane"/>
    <property type="evidence" value="ECO:0007669"/>
    <property type="project" value="UniProtKB-SubCell"/>
</dbReference>
<evidence type="ECO:0000256" key="1">
    <source>
        <dbReference type="ARBA" id="ARBA00004651"/>
    </source>
</evidence>
<evidence type="ECO:0000259" key="13">
    <source>
        <dbReference type="Pfam" id="PF00892"/>
    </source>
</evidence>
<evidence type="ECO:0000256" key="2">
    <source>
        <dbReference type="ARBA" id="ARBA00007362"/>
    </source>
</evidence>
<evidence type="ECO:0000256" key="12">
    <source>
        <dbReference type="SAM" id="Phobius"/>
    </source>
</evidence>
<dbReference type="PANTHER" id="PTHR30561:SF9">
    <property type="entry name" value="4-AMINO-4-DEOXY-L-ARABINOSE-PHOSPHOUNDECAPRENOL FLIPPASE SUBUNIT ARNF-RELATED"/>
    <property type="match status" value="1"/>
</dbReference>
<evidence type="ECO:0000256" key="7">
    <source>
        <dbReference type="ARBA" id="ARBA00022692"/>
    </source>
</evidence>
<dbReference type="EMBL" id="FQXJ01000003">
    <property type="protein sequence ID" value="SHH30582.1"/>
    <property type="molecule type" value="Genomic_DNA"/>
</dbReference>
<evidence type="ECO:0000256" key="11">
    <source>
        <dbReference type="ARBA" id="ARBA00023136"/>
    </source>
</evidence>
<evidence type="ECO:0000256" key="5">
    <source>
        <dbReference type="ARBA" id="ARBA00022519"/>
    </source>
</evidence>
<keyword evidence="15" id="KW-1185">Reference proteome</keyword>
<feature type="domain" description="EamA" evidence="13">
    <location>
        <begin position="35"/>
        <end position="112"/>
    </location>
</feature>
<comment type="similarity">
    <text evidence="2">Belongs to the EamA transporter family.</text>
</comment>
<dbReference type="GO" id="GO:0022857">
    <property type="term" value="F:transmembrane transporter activity"/>
    <property type="evidence" value="ECO:0007669"/>
    <property type="project" value="InterPro"/>
</dbReference>
<dbReference type="AlphaFoldDB" id="A0A1M5RW90"/>
<keyword evidence="7 12" id="KW-0812">Transmembrane</keyword>
<keyword evidence="8" id="KW-0448">Lipopolysaccharide biosynthesis</keyword>
<evidence type="ECO:0000313" key="15">
    <source>
        <dbReference type="Proteomes" id="UP000183954"/>
    </source>
</evidence>
<reference evidence="15" key="1">
    <citation type="submission" date="2016-11" db="EMBL/GenBank/DDBJ databases">
        <authorList>
            <person name="Varghese N."/>
            <person name="Submissions S."/>
        </authorList>
    </citation>
    <scope>NUCLEOTIDE SEQUENCE [LARGE SCALE GENOMIC DNA]</scope>
    <source>
        <strain evidence="15">DSM 15449</strain>
    </source>
</reference>
<dbReference type="Gene3D" id="1.10.3730.20">
    <property type="match status" value="1"/>
</dbReference>
<proteinExistence type="inferred from homology"/>
<dbReference type="OrthoDB" id="513492at2"/>
<dbReference type="InterPro" id="IPR000390">
    <property type="entry name" value="Small_drug/metabolite_transptr"/>
</dbReference>
<keyword evidence="11 12" id="KW-0472">Membrane</keyword>
<evidence type="ECO:0000256" key="9">
    <source>
        <dbReference type="ARBA" id="ARBA00022989"/>
    </source>
</evidence>
<dbReference type="InterPro" id="IPR037185">
    <property type="entry name" value="EmrE-like"/>
</dbReference>
<keyword evidence="10" id="KW-0443">Lipid metabolism</keyword>
<evidence type="ECO:0000256" key="6">
    <source>
        <dbReference type="ARBA" id="ARBA00022556"/>
    </source>
</evidence>
<keyword evidence="5" id="KW-0997">Cell inner membrane</keyword>
<dbReference type="Pfam" id="PF00892">
    <property type="entry name" value="EamA"/>
    <property type="match status" value="1"/>
</dbReference>
<evidence type="ECO:0000313" key="14">
    <source>
        <dbReference type="EMBL" id="SHH30582.1"/>
    </source>
</evidence>
<dbReference type="GO" id="GO:0009103">
    <property type="term" value="P:lipopolysaccharide biosynthetic process"/>
    <property type="evidence" value="ECO:0007669"/>
    <property type="project" value="UniProtKB-KW"/>
</dbReference>
<accession>A0A1M5RW90</accession>
<sequence length="114" mass="12535">MLVLLTIINSMLMVTGQTLWKLGASGKEIHSLGQLLRIFLSPYVISGLAVYAFASVLWIYILNKGELSYVYPIQSTAFIFALLIGTTIFKEQLTASKVIGVLVICLGVIIITRK</sequence>
<dbReference type="Proteomes" id="UP000183954">
    <property type="component" value="Unassembled WGS sequence"/>
</dbReference>
<gene>
    <name evidence="14" type="ORF">SAMN02746098_00679</name>
</gene>
<protein>
    <submittedName>
        <fullName evidence="14">EamA-like transporter family protein</fullName>
    </submittedName>
</protein>
<evidence type="ECO:0000256" key="3">
    <source>
        <dbReference type="ARBA" id="ARBA00022475"/>
    </source>
</evidence>
<name>A0A1M5RW90_9FIRM</name>
<keyword evidence="4" id="KW-0444">Lipid biosynthesis</keyword>
<feature type="transmembrane region" description="Helical" evidence="12">
    <location>
        <begin position="69"/>
        <end position="89"/>
    </location>
</feature>
<feature type="transmembrane region" description="Helical" evidence="12">
    <location>
        <begin position="95"/>
        <end position="112"/>
    </location>
</feature>
<organism evidence="14 15">
    <name type="scientific">Desulfosporosinus lacus DSM 15449</name>
    <dbReference type="NCBI Taxonomy" id="1121420"/>
    <lineage>
        <taxon>Bacteria</taxon>
        <taxon>Bacillati</taxon>
        <taxon>Bacillota</taxon>
        <taxon>Clostridia</taxon>
        <taxon>Eubacteriales</taxon>
        <taxon>Desulfitobacteriaceae</taxon>
        <taxon>Desulfosporosinus</taxon>
    </lineage>
</organism>
<dbReference type="PANTHER" id="PTHR30561">
    <property type="entry name" value="SMR FAMILY PROTON-DEPENDENT DRUG EFFLUX TRANSPORTER SUGE"/>
    <property type="match status" value="1"/>
</dbReference>